<evidence type="ECO:0008006" key="4">
    <source>
        <dbReference type="Google" id="ProtNLM"/>
    </source>
</evidence>
<dbReference type="NCBIfam" id="NF005115">
    <property type="entry name" value="PRK06547.1"/>
    <property type="match status" value="1"/>
</dbReference>
<dbReference type="SUPFAM" id="SSF52540">
    <property type="entry name" value="P-loop containing nucleoside triphosphate hydrolases"/>
    <property type="match status" value="1"/>
</dbReference>
<sequence>MTMDQRPGAAPPARTAVRPDHRIGAAPRGGTAVDRASAHAGGLVAWVRSLPATAGRTRVVCVEGRSGAGKTGLAGALAADLGATLIRMDDLYPGWDGLLGGVDALREWILAPLAAGQPARWRRWDWAAGAYRDWEPLHAGDDLVVEGVGCGAGALRPYRSGLVWIEVPEAERKRRALARDGETYAPHWERWARQEDAFYAANQVREHADKIIDNSGGTA</sequence>
<accession>A0AAE3VTY2</accession>
<organism evidence="2 3">
    <name type="scientific">Catenuloplanes indicus</name>
    <dbReference type="NCBI Taxonomy" id="137267"/>
    <lineage>
        <taxon>Bacteria</taxon>
        <taxon>Bacillati</taxon>
        <taxon>Actinomycetota</taxon>
        <taxon>Actinomycetes</taxon>
        <taxon>Micromonosporales</taxon>
        <taxon>Micromonosporaceae</taxon>
        <taxon>Catenuloplanes</taxon>
    </lineage>
</organism>
<dbReference type="EMBL" id="JAUSUZ010000001">
    <property type="protein sequence ID" value="MDQ0364168.1"/>
    <property type="molecule type" value="Genomic_DNA"/>
</dbReference>
<proteinExistence type="predicted"/>
<keyword evidence="3" id="KW-1185">Reference proteome</keyword>
<evidence type="ECO:0000256" key="1">
    <source>
        <dbReference type="SAM" id="MobiDB-lite"/>
    </source>
</evidence>
<dbReference type="InterPro" id="IPR027417">
    <property type="entry name" value="P-loop_NTPase"/>
</dbReference>
<comment type="caution">
    <text evidence="2">The sequence shown here is derived from an EMBL/GenBank/DDBJ whole genome shotgun (WGS) entry which is preliminary data.</text>
</comment>
<dbReference type="AlphaFoldDB" id="A0AAE3VTY2"/>
<feature type="region of interest" description="Disordered" evidence="1">
    <location>
        <begin position="1"/>
        <end position="31"/>
    </location>
</feature>
<protein>
    <recommendedName>
        <fullName evidence="4">Uridine kinase</fullName>
    </recommendedName>
</protein>
<dbReference type="RefSeq" id="WP_307235357.1">
    <property type="nucleotide sequence ID" value="NZ_JAUSUZ010000001.1"/>
</dbReference>
<evidence type="ECO:0000313" key="2">
    <source>
        <dbReference type="EMBL" id="MDQ0364168.1"/>
    </source>
</evidence>
<evidence type="ECO:0000313" key="3">
    <source>
        <dbReference type="Proteomes" id="UP001240236"/>
    </source>
</evidence>
<name>A0AAE3VTY2_9ACTN</name>
<gene>
    <name evidence="2" type="ORF">J2S42_000837</name>
</gene>
<dbReference type="Gene3D" id="3.40.50.300">
    <property type="entry name" value="P-loop containing nucleotide triphosphate hydrolases"/>
    <property type="match status" value="1"/>
</dbReference>
<reference evidence="2 3" key="1">
    <citation type="submission" date="2023-07" db="EMBL/GenBank/DDBJ databases">
        <title>Sequencing the genomes of 1000 actinobacteria strains.</title>
        <authorList>
            <person name="Klenk H.-P."/>
        </authorList>
    </citation>
    <scope>NUCLEOTIDE SEQUENCE [LARGE SCALE GENOMIC DNA]</scope>
    <source>
        <strain evidence="2 3">DSM 44709</strain>
    </source>
</reference>
<dbReference type="Proteomes" id="UP001240236">
    <property type="component" value="Unassembled WGS sequence"/>
</dbReference>